<evidence type="ECO:0000313" key="3">
    <source>
        <dbReference type="Proteomes" id="UP000594621"/>
    </source>
</evidence>
<dbReference type="RefSeq" id="WP_195803269.1">
    <property type="nucleotide sequence ID" value="NZ_CP061379.1"/>
</dbReference>
<accession>A0A7S9D9Q8</accession>
<proteinExistence type="predicted"/>
<dbReference type="KEGG" id="bcou:IC761_11065"/>
<dbReference type="Proteomes" id="UP000594621">
    <property type="component" value="Chromosome"/>
</dbReference>
<protein>
    <submittedName>
        <fullName evidence="2">Uncharacterized protein</fullName>
    </submittedName>
</protein>
<keyword evidence="3" id="KW-1185">Reference proteome</keyword>
<gene>
    <name evidence="2" type="ORF">IC761_11065</name>
</gene>
<feature type="region of interest" description="Disordered" evidence="1">
    <location>
        <begin position="146"/>
        <end position="173"/>
    </location>
</feature>
<dbReference type="EMBL" id="CP061379">
    <property type="protein sequence ID" value="QPF93762.1"/>
    <property type="molecule type" value="Genomic_DNA"/>
</dbReference>
<reference evidence="2 3" key="1">
    <citation type="submission" date="2020-09" db="EMBL/GenBank/DDBJ databases">
        <title>Complete genomes of bradyrhizobia occurring on native shrubby legumes in Australia.</title>
        <authorList>
            <person name="Lafay B."/>
        </authorList>
    </citation>
    <scope>NUCLEOTIDE SEQUENCE [LARGE SCALE GENOMIC DNA]</scope>
    <source>
        <strain evidence="2 3">BDV5040</strain>
    </source>
</reference>
<dbReference type="AlphaFoldDB" id="A0A7S9D9Q8"/>
<evidence type="ECO:0000256" key="1">
    <source>
        <dbReference type="SAM" id="MobiDB-lite"/>
    </source>
</evidence>
<organism evidence="2 3">
    <name type="scientific">Bradyrhizobium commune</name>
    <dbReference type="NCBI Taxonomy" id="83627"/>
    <lineage>
        <taxon>Bacteria</taxon>
        <taxon>Pseudomonadati</taxon>
        <taxon>Pseudomonadota</taxon>
        <taxon>Alphaproteobacteria</taxon>
        <taxon>Hyphomicrobiales</taxon>
        <taxon>Nitrobacteraceae</taxon>
        <taxon>Bradyrhizobium</taxon>
    </lineage>
</organism>
<feature type="compositionally biased region" description="Basic and acidic residues" evidence="1">
    <location>
        <begin position="44"/>
        <end position="57"/>
    </location>
</feature>
<name>A0A7S9D9Q8_9BRAD</name>
<sequence length="188" mass="19556">MPEYRYPGYGPASENWLTPRAKTKGGYHGGTDNPAKPGTYSSDITHKADPDAFDIDRPVFPYQNGEPKPALPPGSTLSPGAAPLSSSGMAIPGAEGPTSLGGSNGPAPLRAPTSSRSQSPALFPLEALLARDPNRAWDQWASLRRDVSSRAPGVSAGPSAPVDSANPDQAPAGGLLSLIRDHMRNNGY</sequence>
<evidence type="ECO:0000313" key="2">
    <source>
        <dbReference type="EMBL" id="QPF93762.1"/>
    </source>
</evidence>
<feature type="region of interest" description="Disordered" evidence="1">
    <location>
        <begin position="1"/>
        <end position="119"/>
    </location>
</feature>